<name>A0A0F7F8K4_PAEDU</name>
<accession>A0A0F7F8K4</accession>
<feature type="chain" id="PRO_5002515330" evidence="1">
    <location>
        <begin position="28"/>
        <end position="223"/>
    </location>
</feature>
<reference evidence="3 4" key="2">
    <citation type="journal article" date="2016" name="Genome Announc.">
        <title>Genome Sequence of a Gram-Positive Diazotroph, Paenibacillus durus Type Strain ATCC 35681.</title>
        <authorList>
            <person name="Halim M.A."/>
            <person name="Rahman A.Y."/>
            <person name="Sim K.S."/>
            <person name="Yam H.C."/>
            <person name="Rahim A.A."/>
            <person name="Ghazali A.H."/>
            <person name="Najimudin N."/>
        </authorList>
    </citation>
    <scope>NUCLEOTIDE SEQUENCE [LARGE SCALE GENOMIC DNA]</scope>
    <source>
        <strain evidence="3 4">ATCC 35681</strain>
    </source>
</reference>
<evidence type="ECO:0000313" key="3">
    <source>
        <dbReference type="EMBL" id="AKG34594.1"/>
    </source>
</evidence>
<dbReference type="AlphaFoldDB" id="A0A0F7F8K4"/>
<reference evidence="3 4" key="1">
    <citation type="submission" date="2015-03" db="EMBL/GenBank/DDBJ databases">
        <authorList>
            <person name="Abdul Halim M."/>
        </authorList>
    </citation>
    <scope>NUCLEOTIDE SEQUENCE [LARGE SCALE GENOMIC DNA]</scope>
    <source>
        <strain evidence="3 4">ATCC 35681</strain>
    </source>
</reference>
<organism evidence="3 4">
    <name type="scientific">Paenibacillus durus ATCC 35681</name>
    <dbReference type="NCBI Taxonomy" id="1333534"/>
    <lineage>
        <taxon>Bacteria</taxon>
        <taxon>Bacillati</taxon>
        <taxon>Bacillota</taxon>
        <taxon>Bacilli</taxon>
        <taxon>Bacillales</taxon>
        <taxon>Paenibacillaceae</taxon>
        <taxon>Paenibacillus</taxon>
    </lineage>
</organism>
<protein>
    <submittedName>
        <fullName evidence="3">Amylopullulanase</fullName>
    </submittedName>
</protein>
<proteinExistence type="predicted"/>
<dbReference type="PROSITE" id="PS51272">
    <property type="entry name" value="SLH"/>
    <property type="match status" value="1"/>
</dbReference>
<dbReference type="OrthoDB" id="1738667at2"/>
<dbReference type="HOGENOM" id="CLU_072307_0_0_9"/>
<feature type="domain" description="SLH" evidence="2">
    <location>
        <begin position="158"/>
        <end position="221"/>
    </location>
</feature>
<dbReference type="PATRIC" id="fig|1333534.5.peg.1830"/>
<dbReference type="Proteomes" id="UP000034189">
    <property type="component" value="Chromosome"/>
</dbReference>
<gene>
    <name evidence="3" type="ORF">VK70_08380</name>
</gene>
<dbReference type="EMBL" id="CP011114">
    <property type="protein sequence ID" value="AKG34594.1"/>
    <property type="molecule type" value="Genomic_DNA"/>
</dbReference>
<dbReference type="Pfam" id="PF00395">
    <property type="entry name" value="SLH"/>
    <property type="match status" value="1"/>
</dbReference>
<keyword evidence="1" id="KW-0732">Signal</keyword>
<evidence type="ECO:0000259" key="2">
    <source>
        <dbReference type="PROSITE" id="PS51272"/>
    </source>
</evidence>
<evidence type="ECO:0000313" key="4">
    <source>
        <dbReference type="Proteomes" id="UP000034189"/>
    </source>
</evidence>
<dbReference type="InterPro" id="IPR001119">
    <property type="entry name" value="SLH_dom"/>
</dbReference>
<evidence type="ECO:0000256" key="1">
    <source>
        <dbReference type="SAM" id="SignalP"/>
    </source>
</evidence>
<sequence>MISTKKSLAAFSISAVMMLSAGSLSFAAGSEFTDIGSVQGKEKIVSLKERGLVKGVYGSRFMPKSVISSAEGIQFISGGLELNLDAIRFVKAPVASDIFSKVKDDAWYAEAFINAYYNGVEIPPDIDPKEPMTKEQFTVLLVQGLEKGNILPMIKIAPANIADEAQINPASQGAIQRSLIYKINTLDKDGNFNPRSKLTRAEAAVMLYNALEYLKAHGSELPS</sequence>
<feature type="signal peptide" evidence="1">
    <location>
        <begin position="1"/>
        <end position="27"/>
    </location>
</feature>
<dbReference type="RefSeq" id="WP_025700547.1">
    <property type="nucleotide sequence ID" value="NZ_ASQQ01000787.1"/>
</dbReference>